<dbReference type="Pfam" id="PF02649">
    <property type="entry name" value="GCHY-1"/>
    <property type="match status" value="1"/>
</dbReference>
<dbReference type="EC" id="3.5.4.16" evidence="2"/>
<comment type="caution">
    <text evidence="3">The sequence shown here is derived from an EMBL/GenBank/DDBJ whole genome shotgun (WGS) entry which is preliminary data.</text>
</comment>
<dbReference type="PANTHER" id="PTHR36445">
    <property type="entry name" value="GTP CYCLOHYDROLASE MPTA"/>
    <property type="match status" value="1"/>
</dbReference>
<evidence type="ECO:0000256" key="1">
    <source>
        <dbReference type="ARBA" id="ARBA00022801"/>
    </source>
</evidence>
<dbReference type="GO" id="GO:0046654">
    <property type="term" value="P:tetrahydrofolate biosynthetic process"/>
    <property type="evidence" value="ECO:0007669"/>
    <property type="project" value="UniProtKB-UniRule"/>
</dbReference>
<reference evidence="3" key="1">
    <citation type="journal article" date="2020" name="mSystems">
        <title>Genome- and Community-Level Interaction Insights into Carbon Utilization and Element Cycling Functions of Hydrothermarchaeota in Hydrothermal Sediment.</title>
        <authorList>
            <person name="Zhou Z."/>
            <person name="Liu Y."/>
            <person name="Xu W."/>
            <person name="Pan J."/>
            <person name="Luo Z.H."/>
            <person name="Li M."/>
        </authorList>
    </citation>
    <scope>NUCLEOTIDE SEQUENCE [LARGE SCALE GENOMIC DNA]</scope>
    <source>
        <strain evidence="3">SpSt-711</strain>
    </source>
</reference>
<comment type="catalytic activity">
    <reaction evidence="2">
        <text>GTP + H2O = 7,8-dihydroneopterin 3'-triphosphate + formate + H(+)</text>
        <dbReference type="Rhea" id="RHEA:17473"/>
        <dbReference type="ChEBI" id="CHEBI:15377"/>
        <dbReference type="ChEBI" id="CHEBI:15378"/>
        <dbReference type="ChEBI" id="CHEBI:15740"/>
        <dbReference type="ChEBI" id="CHEBI:37565"/>
        <dbReference type="ChEBI" id="CHEBI:58462"/>
        <dbReference type="EC" id="3.5.4.16"/>
    </reaction>
</comment>
<comment type="similarity">
    <text evidence="2">Belongs to the GTP cyclohydrolase IV family.</text>
</comment>
<dbReference type="InterPro" id="IPR022838">
    <property type="entry name" value="GTP_cyclohydrolase_FolE2"/>
</dbReference>
<dbReference type="GO" id="GO:0003934">
    <property type="term" value="F:GTP cyclohydrolase I activity"/>
    <property type="evidence" value="ECO:0007669"/>
    <property type="project" value="UniProtKB-UniRule"/>
</dbReference>
<sequence>MKLEDIQSLVPENKISLDKVGIKGFKYPVKVLDREKGVQHTVAEINLYVDLPAKFKGTHMSRFIEVLNEFGGEIHMKNVIKLLKRLRKKLSSKSAHIEMYFPYFLEKKAPVSGIASLMEYQAFISASYLKRKRDLIVGVEVPIMTLCPCSKSISKYSAHNQRGKVTIKVRFKKFIWLEELIEIAETSASSPVYSLLKRPDEKFVTEHAYENPKFVEDIVREVAKKLLEHPEVIWFSVEAENFESIHAHNAYAFIERTKS</sequence>
<organism evidence="3">
    <name type="scientific">Thermodesulfobacterium geofontis</name>
    <dbReference type="NCBI Taxonomy" id="1295609"/>
    <lineage>
        <taxon>Bacteria</taxon>
        <taxon>Pseudomonadati</taxon>
        <taxon>Thermodesulfobacteriota</taxon>
        <taxon>Thermodesulfobacteria</taxon>
        <taxon>Thermodesulfobacteriales</taxon>
        <taxon>Thermodesulfobacteriaceae</taxon>
        <taxon>Thermodesulfobacterium</taxon>
    </lineage>
</organism>
<dbReference type="AlphaFoldDB" id="A0A7V4N2T7"/>
<dbReference type="HAMAP" id="MF_01527_B">
    <property type="entry name" value="GTP_cyclohydrol_B"/>
    <property type="match status" value="1"/>
</dbReference>
<gene>
    <name evidence="2" type="primary">folE2</name>
    <name evidence="3" type="ORF">ENU91_00250</name>
</gene>
<dbReference type="PANTHER" id="PTHR36445:SF1">
    <property type="entry name" value="GTP CYCLOHYDROLASE MPTA"/>
    <property type="match status" value="1"/>
</dbReference>
<evidence type="ECO:0000313" key="3">
    <source>
        <dbReference type="EMBL" id="HGU15089.1"/>
    </source>
</evidence>
<protein>
    <recommendedName>
        <fullName evidence="2">GTP cyclohydrolase FolE2</fullName>
        <ecNumber evidence="2">3.5.4.16</ecNumber>
    </recommendedName>
</protein>
<dbReference type="Gene3D" id="3.10.270.10">
    <property type="entry name" value="Urate Oxidase"/>
    <property type="match status" value="1"/>
</dbReference>
<dbReference type="EMBL" id="DTEI01000007">
    <property type="protein sequence ID" value="HGU15089.1"/>
    <property type="molecule type" value="Genomic_DNA"/>
</dbReference>
<proteinExistence type="inferred from homology"/>
<keyword evidence="1 2" id="KW-0378">Hydrolase</keyword>
<dbReference type="NCBIfam" id="NF010200">
    <property type="entry name" value="PRK13674.1-1"/>
    <property type="match status" value="1"/>
</dbReference>
<accession>A0A7V4N2T7</accession>
<dbReference type="UniPathway" id="UPA00848">
    <property type="reaction ID" value="UER00151"/>
</dbReference>
<dbReference type="InterPro" id="IPR003801">
    <property type="entry name" value="GTP_cyclohydrolase_FolE2/MptA"/>
</dbReference>
<feature type="site" description="May be catalytically important" evidence="2">
    <location>
        <position position="147"/>
    </location>
</feature>
<comment type="pathway">
    <text evidence="2">Cofactor biosynthesis; 7,8-dihydroneopterin triphosphate biosynthesis; 7,8-dihydroneopterin triphosphate from GTP: step 1/1.</text>
</comment>
<evidence type="ECO:0000256" key="2">
    <source>
        <dbReference type="HAMAP-Rule" id="MF_01527"/>
    </source>
</evidence>
<comment type="function">
    <text evidence="2">Converts GTP to 7,8-dihydroneopterin triphosphate.</text>
</comment>
<name>A0A7V4N2T7_9BACT</name>